<feature type="domain" description="Carboxylesterase type B" evidence="4">
    <location>
        <begin position="9"/>
        <end position="323"/>
    </location>
</feature>
<gene>
    <name evidence="5" type="ORF">BJ983_004960</name>
</gene>
<evidence type="ECO:0000313" key="6">
    <source>
        <dbReference type="Proteomes" id="UP000535890"/>
    </source>
</evidence>
<dbReference type="PANTHER" id="PTHR11559">
    <property type="entry name" value="CARBOXYLESTERASE"/>
    <property type="match status" value="1"/>
</dbReference>
<dbReference type="Proteomes" id="UP000535890">
    <property type="component" value="Unassembled WGS sequence"/>
</dbReference>
<dbReference type="EC" id="3.1.1.-" evidence="3"/>
<dbReference type="RefSeq" id="WP_179796246.1">
    <property type="nucleotide sequence ID" value="NZ_BAABHP010000019.1"/>
</dbReference>
<dbReference type="AlphaFoldDB" id="A0A7Y9J827"/>
<evidence type="ECO:0000313" key="5">
    <source>
        <dbReference type="EMBL" id="NYD38858.1"/>
    </source>
</evidence>
<comment type="caution">
    <text evidence="5">The sequence shown here is derived from an EMBL/GenBank/DDBJ whole genome shotgun (WGS) entry which is preliminary data.</text>
</comment>
<dbReference type="GO" id="GO:0016787">
    <property type="term" value="F:hydrolase activity"/>
    <property type="evidence" value="ECO:0007669"/>
    <property type="project" value="UniProtKB-KW"/>
</dbReference>
<dbReference type="PROSITE" id="PS00122">
    <property type="entry name" value="CARBOXYLESTERASE_B_1"/>
    <property type="match status" value="1"/>
</dbReference>
<dbReference type="Gene3D" id="3.40.50.1820">
    <property type="entry name" value="alpha/beta hydrolase"/>
    <property type="match status" value="1"/>
</dbReference>
<keyword evidence="6" id="KW-1185">Reference proteome</keyword>
<dbReference type="InterPro" id="IPR050309">
    <property type="entry name" value="Type-B_Carboxylest/Lipase"/>
</dbReference>
<organism evidence="5 6">
    <name type="scientific">Actinomycetospora corticicola</name>
    <dbReference type="NCBI Taxonomy" id="663602"/>
    <lineage>
        <taxon>Bacteria</taxon>
        <taxon>Bacillati</taxon>
        <taxon>Actinomycetota</taxon>
        <taxon>Actinomycetes</taxon>
        <taxon>Pseudonocardiales</taxon>
        <taxon>Pseudonocardiaceae</taxon>
        <taxon>Actinomycetospora</taxon>
    </lineage>
</organism>
<dbReference type="InterPro" id="IPR002018">
    <property type="entry name" value="CarbesteraseB"/>
</dbReference>
<reference evidence="5 6" key="1">
    <citation type="submission" date="2020-07" db="EMBL/GenBank/DDBJ databases">
        <title>Sequencing the genomes of 1000 actinobacteria strains.</title>
        <authorList>
            <person name="Klenk H.-P."/>
        </authorList>
    </citation>
    <scope>NUCLEOTIDE SEQUENCE [LARGE SCALE GENOMIC DNA]</scope>
    <source>
        <strain evidence="5 6">DSM 45772</strain>
    </source>
</reference>
<evidence type="ECO:0000256" key="1">
    <source>
        <dbReference type="ARBA" id="ARBA00005964"/>
    </source>
</evidence>
<comment type="similarity">
    <text evidence="1 3">Belongs to the type-B carboxylesterase/lipase family.</text>
</comment>
<name>A0A7Y9J827_9PSEU</name>
<dbReference type="InterPro" id="IPR029058">
    <property type="entry name" value="AB_hydrolase_fold"/>
</dbReference>
<keyword evidence="2 3" id="KW-0378">Hydrolase</keyword>
<dbReference type="SUPFAM" id="SSF53474">
    <property type="entry name" value="alpha/beta-Hydrolases"/>
    <property type="match status" value="1"/>
</dbReference>
<accession>A0A7Y9J827</accession>
<sequence length="440" mass="45960">MTVTTGAEAPVVVTPSGAVRGRLHPDGGVVEFLGLRFARAERFGAPEPEPAWSGTRDARTPGPQCPQLASRMDAIAGPSNADDLGQDEDCLRLTVRAPADLRPDERLPVLVWIHGGAYVIGGVDLAWYDTARLVREGRVVAVSVGYRLGILGWLRMSGVAPGNLGLADLAAALRWIREHVGAFGGDPDAVTLVGESAGAHAIACLMGAPELRPLFHRVILQSGQLGLGLGTGRTAARVAGYVRDALAGADPRTVPIDDLLEAQRRAMVRHAGPGGINSAPAFTPVAGVAPLVGVAARDPWVAAAHSGHPMIIGSTADEANTFIRIAPGLRRLERRFPTAVGLGSRLATHRVFGAPAQRLATRAAAAGTTVSTYRFTWGAPDSGLGACHAIELPFLFGGRAAWQDAPMLAGASWDDDVEPLGRALRARWCGLAHEAASASR</sequence>
<dbReference type="EMBL" id="JACCBN010000001">
    <property type="protein sequence ID" value="NYD38858.1"/>
    <property type="molecule type" value="Genomic_DNA"/>
</dbReference>
<protein>
    <recommendedName>
        <fullName evidence="3">Carboxylic ester hydrolase</fullName>
        <ecNumber evidence="3">3.1.1.-</ecNumber>
    </recommendedName>
</protein>
<evidence type="ECO:0000256" key="3">
    <source>
        <dbReference type="RuleBase" id="RU361235"/>
    </source>
</evidence>
<evidence type="ECO:0000259" key="4">
    <source>
        <dbReference type="Pfam" id="PF00135"/>
    </source>
</evidence>
<evidence type="ECO:0000256" key="2">
    <source>
        <dbReference type="ARBA" id="ARBA00022801"/>
    </source>
</evidence>
<dbReference type="InterPro" id="IPR019826">
    <property type="entry name" value="Carboxylesterase_B_AS"/>
</dbReference>
<dbReference type="Pfam" id="PF00135">
    <property type="entry name" value="COesterase"/>
    <property type="match status" value="1"/>
</dbReference>
<proteinExistence type="inferred from homology"/>